<reference evidence="2" key="1">
    <citation type="submission" date="2016-10" db="EMBL/GenBank/DDBJ databases">
        <authorList>
            <person name="Varghese N."/>
            <person name="Submissions S."/>
        </authorList>
    </citation>
    <scope>NUCLEOTIDE SEQUENCE [LARGE SCALE GENOMIC DNA]</scope>
    <source>
        <strain evidence="2">ATCC 35263</strain>
    </source>
</reference>
<name>A0A1H6G205_THEAL</name>
<sequence>MTADRKGTWHRTRIHLQPLDFIHEHIVLAAFDDLSLSAELVQVPSEEPSRP</sequence>
<proteinExistence type="predicted"/>
<evidence type="ECO:0000313" key="1">
    <source>
        <dbReference type="EMBL" id="SEH16313.1"/>
    </source>
</evidence>
<accession>A0A1H6G205</accession>
<dbReference type="STRING" id="29539.SAMN02745716_2140"/>
<dbReference type="RefSeq" id="WP_177169496.1">
    <property type="nucleotide sequence ID" value="NZ_FNWJ01000004.1"/>
</dbReference>
<protein>
    <submittedName>
        <fullName evidence="1">Uncharacterized protein</fullName>
    </submittedName>
</protein>
<dbReference type="EMBL" id="FNWJ01000004">
    <property type="protein sequence ID" value="SEH16313.1"/>
    <property type="molecule type" value="Genomic_DNA"/>
</dbReference>
<dbReference type="Proteomes" id="UP000222056">
    <property type="component" value="Unassembled WGS sequence"/>
</dbReference>
<evidence type="ECO:0000313" key="2">
    <source>
        <dbReference type="Proteomes" id="UP000222056"/>
    </source>
</evidence>
<dbReference type="AlphaFoldDB" id="A0A1H6G205"/>
<organism evidence="1 2">
    <name type="scientific">Thermoleophilum album</name>
    <dbReference type="NCBI Taxonomy" id="29539"/>
    <lineage>
        <taxon>Bacteria</taxon>
        <taxon>Bacillati</taxon>
        <taxon>Actinomycetota</taxon>
        <taxon>Thermoleophilia</taxon>
        <taxon>Thermoleophilales</taxon>
        <taxon>Thermoleophilaceae</taxon>
        <taxon>Thermoleophilum</taxon>
    </lineage>
</organism>
<keyword evidence="2" id="KW-1185">Reference proteome</keyword>
<gene>
    <name evidence="1" type="ORF">SAMN02745716_2140</name>
</gene>